<protein>
    <recommendedName>
        <fullName evidence="2">DUF6884 domain-containing protein</fullName>
    </recommendedName>
</protein>
<evidence type="ECO:0000313" key="4">
    <source>
        <dbReference type="Proteomes" id="UP001344658"/>
    </source>
</evidence>
<organism evidence="3 4">
    <name type="scientific">Actinacidiphila polyblastidii</name>
    <dbReference type="NCBI Taxonomy" id="3110430"/>
    <lineage>
        <taxon>Bacteria</taxon>
        <taxon>Bacillati</taxon>
        <taxon>Actinomycetota</taxon>
        <taxon>Actinomycetes</taxon>
        <taxon>Kitasatosporales</taxon>
        <taxon>Streptomycetaceae</taxon>
        <taxon>Actinacidiphila</taxon>
    </lineage>
</organism>
<dbReference type="Pfam" id="PF21818">
    <property type="entry name" value="DUF6884"/>
    <property type="match status" value="1"/>
</dbReference>
<feature type="domain" description="DUF6884" evidence="2">
    <location>
        <begin position="148"/>
        <end position="276"/>
    </location>
</feature>
<comment type="caution">
    <text evidence="3">The sequence shown here is derived from an EMBL/GenBank/DDBJ whole genome shotgun (WGS) entry which is preliminary data.</text>
</comment>
<evidence type="ECO:0000259" key="2">
    <source>
        <dbReference type="Pfam" id="PF21818"/>
    </source>
</evidence>
<sequence length="333" mass="36032">MVTGHPAALARLHADSLITDRQPGSGAHQITDAGRAAYEQWKADYGPPASPPASGVLSRLPARQHDAVLAAARRPDHLVPGIDDHVPGFFNQRTLAAVHAAGYADIRPCEHGVIRGTWEQTGQALYLTPAGREYARQRGNIPCSRRRVVIIACGSRKAEPSWEEFGYRDVIPAGHLYTGPWHRSLRLAADALTDQTLIRILSARHGLVPLERPLFPYDTRLADRDVITPERIARQTAALDLDDAHVIFLGGRGYAQWLRQSVPHALTPLTGGIGDQRAQCHAVARSTHLASAWWTMAARLADHETGKPPNKPTGVPPAGPRPPAGGSNRGAGR</sequence>
<keyword evidence="4" id="KW-1185">Reference proteome</keyword>
<dbReference type="InterPro" id="IPR049251">
    <property type="entry name" value="DUF6884"/>
</dbReference>
<reference evidence="3 4" key="1">
    <citation type="submission" date="2023-12" db="EMBL/GenBank/DDBJ databases">
        <title>Streptomyces sp. V4-01.</title>
        <authorList>
            <person name="Somphong A."/>
            <person name="Phongsopitanun W."/>
        </authorList>
    </citation>
    <scope>NUCLEOTIDE SEQUENCE [LARGE SCALE GENOMIC DNA]</scope>
    <source>
        <strain evidence="3 4">V4-01</strain>
    </source>
</reference>
<dbReference type="Proteomes" id="UP001344658">
    <property type="component" value="Unassembled WGS sequence"/>
</dbReference>
<evidence type="ECO:0000256" key="1">
    <source>
        <dbReference type="SAM" id="MobiDB-lite"/>
    </source>
</evidence>
<feature type="compositionally biased region" description="Pro residues" evidence="1">
    <location>
        <begin position="309"/>
        <end position="323"/>
    </location>
</feature>
<dbReference type="RefSeq" id="WP_330796997.1">
    <property type="nucleotide sequence ID" value="NZ_JAZEWV010000014.1"/>
</dbReference>
<evidence type="ECO:0000313" key="3">
    <source>
        <dbReference type="EMBL" id="MEE4544053.1"/>
    </source>
</evidence>
<dbReference type="EMBL" id="JAZEWV010000014">
    <property type="protein sequence ID" value="MEE4544053.1"/>
    <property type="molecule type" value="Genomic_DNA"/>
</dbReference>
<proteinExistence type="predicted"/>
<feature type="region of interest" description="Disordered" evidence="1">
    <location>
        <begin position="303"/>
        <end position="333"/>
    </location>
</feature>
<name>A0ABU7PE07_9ACTN</name>
<accession>A0ABU7PE07</accession>
<gene>
    <name evidence="3" type="ORF">V2S66_19005</name>
</gene>